<evidence type="ECO:0000313" key="2">
    <source>
        <dbReference type="Proteomes" id="UP001218218"/>
    </source>
</evidence>
<organism evidence="1 2">
    <name type="scientific">Mycena albidolilacea</name>
    <dbReference type="NCBI Taxonomy" id="1033008"/>
    <lineage>
        <taxon>Eukaryota</taxon>
        <taxon>Fungi</taxon>
        <taxon>Dikarya</taxon>
        <taxon>Basidiomycota</taxon>
        <taxon>Agaricomycotina</taxon>
        <taxon>Agaricomycetes</taxon>
        <taxon>Agaricomycetidae</taxon>
        <taxon>Agaricales</taxon>
        <taxon>Marasmiineae</taxon>
        <taxon>Mycenaceae</taxon>
        <taxon>Mycena</taxon>
    </lineage>
</organism>
<comment type="caution">
    <text evidence="1">The sequence shown here is derived from an EMBL/GenBank/DDBJ whole genome shotgun (WGS) entry which is preliminary data.</text>
</comment>
<protein>
    <submittedName>
        <fullName evidence="1">Uncharacterized protein</fullName>
    </submittedName>
</protein>
<accession>A0AAD6ZV61</accession>
<reference evidence="1" key="1">
    <citation type="submission" date="2023-03" db="EMBL/GenBank/DDBJ databases">
        <title>Massive genome expansion in bonnet fungi (Mycena s.s.) driven by repeated elements and novel gene families across ecological guilds.</title>
        <authorList>
            <consortium name="Lawrence Berkeley National Laboratory"/>
            <person name="Harder C.B."/>
            <person name="Miyauchi S."/>
            <person name="Viragh M."/>
            <person name="Kuo A."/>
            <person name="Thoen E."/>
            <person name="Andreopoulos B."/>
            <person name="Lu D."/>
            <person name="Skrede I."/>
            <person name="Drula E."/>
            <person name="Henrissat B."/>
            <person name="Morin E."/>
            <person name="Kohler A."/>
            <person name="Barry K."/>
            <person name="LaButti K."/>
            <person name="Morin E."/>
            <person name="Salamov A."/>
            <person name="Lipzen A."/>
            <person name="Mereny Z."/>
            <person name="Hegedus B."/>
            <person name="Baldrian P."/>
            <person name="Stursova M."/>
            <person name="Weitz H."/>
            <person name="Taylor A."/>
            <person name="Grigoriev I.V."/>
            <person name="Nagy L.G."/>
            <person name="Martin F."/>
            <person name="Kauserud H."/>
        </authorList>
    </citation>
    <scope>NUCLEOTIDE SEQUENCE</scope>
    <source>
        <strain evidence="1">CBHHK002</strain>
    </source>
</reference>
<proteinExistence type="predicted"/>
<gene>
    <name evidence="1" type="ORF">DFH08DRAFT_704200</name>
</gene>
<dbReference type="AlphaFoldDB" id="A0AAD6ZV61"/>
<name>A0AAD6ZV61_9AGAR</name>
<dbReference type="EMBL" id="JARIHO010000026">
    <property type="protein sequence ID" value="KAJ7340821.1"/>
    <property type="molecule type" value="Genomic_DNA"/>
</dbReference>
<dbReference type="Proteomes" id="UP001218218">
    <property type="component" value="Unassembled WGS sequence"/>
</dbReference>
<evidence type="ECO:0000313" key="1">
    <source>
        <dbReference type="EMBL" id="KAJ7340821.1"/>
    </source>
</evidence>
<sequence>LKISDIVVQPETTAKLLGVMLNHKLSFRSHVELVQCRGTKAVLALSCISFPTFGLPYSYTRQLSQTVVVPRMEYVLPLWYCPVMEHESVRRSGTVWVTKVLGKVQQQVCKLITGLLRTTVTDTQN</sequence>
<keyword evidence="2" id="KW-1185">Reference proteome</keyword>
<feature type="non-terminal residue" evidence="1">
    <location>
        <position position="1"/>
    </location>
</feature>